<evidence type="ECO:0008006" key="3">
    <source>
        <dbReference type="Google" id="ProtNLM"/>
    </source>
</evidence>
<name>A0A7Z9E0L4_9CYAN</name>
<dbReference type="Proteomes" id="UP000184550">
    <property type="component" value="Unassembled WGS sequence"/>
</dbReference>
<keyword evidence="2" id="KW-1185">Reference proteome</keyword>
<proteinExistence type="predicted"/>
<sequence length="168" mass="19293">MFSWGLKSFSLGANKGGTVAHTFLMESGQWLLEGNWLDRDQMPITVRGKTVVAWHQSDWFSMVTKLVFPGTEREDIVLQYRGRLDSNEREYTFVLQHSQLGKIEGEGLIGPESIVQRYRVLGDERQRRNGFETLRKIDSSHYYYSSGTMAGHSLNLINVMEATLERKS</sequence>
<organism evidence="1 2">
    <name type="scientific">Planktothrix serta PCC 8927</name>
    <dbReference type="NCBI Taxonomy" id="671068"/>
    <lineage>
        <taxon>Bacteria</taxon>
        <taxon>Bacillati</taxon>
        <taxon>Cyanobacteriota</taxon>
        <taxon>Cyanophyceae</taxon>
        <taxon>Oscillatoriophycideae</taxon>
        <taxon>Oscillatoriales</taxon>
        <taxon>Microcoleaceae</taxon>
        <taxon>Planktothrix</taxon>
    </lineage>
</organism>
<dbReference type="EMBL" id="CZCU02000149">
    <property type="protein sequence ID" value="VXD21593.1"/>
    <property type="molecule type" value="Genomic_DNA"/>
</dbReference>
<comment type="caution">
    <text evidence="1">The sequence shown here is derived from an EMBL/GenBank/DDBJ whole genome shotgun (WGS) entry which is preliminary data.</text>
</comment>
<accession>A0A7Z9E0L4</accession>
<protein>
    <recommendedName>
        <fullName evidence="3">Chromophore lyase CpcS/CpeS</fullName>
    </recommendedName>
</protein>
<dbReference type="AlphaFoldDB" id="A0A7Z9E0L4"/>
<gene>
    <name evidence="1" type="ORF">PL8927_720095</name>
</gene>
<evidence type="ECO:0000313" key="1">
    <source>
        <dbReference type="EMBL" id="VXD21593.1"/>
    </source>
</evidence>
<reference evidence="1" key="1">
    <citation type="submission" date="2019-10" db="EMBL/GenBank/DDBJ databases">
        <authorList>
            <consortium name="Genoscope - CEA"/>
            <person name="William W."/>
        </authorList>
    </citation>
    <scope>NUCLEOTIDE SEQUENCE [LARGE SCALE GENOMIC DNA]</scope>
    <source>
        <strain evidence="1">BBR_PRJEB10992</strain>
    </source>
</reference>
<evidence type="ECO:0000313" key="2">
    <source>
        <dbReference type="Proteomes" id="UP000184550"/>
    </source>
</evidence>